<sequence>MAILILDTSIASEQALVKKLDKLIALGRGDFLEVSDQLTETNKRLQRAQDCRRSKLNSLGISDTSHLACLRDNVFLRSRMNALAIKERLRDKLRQRKFELEKLERSYCRTVNELKSHSHVQNALARRAPTIQKLAKSYNDLCATMRDLVRKKQAPRGAICPQPIPDSGLWKLDVDDNIWQDIGLEDASSEHEPPPWLKDEQTRLGIRHMLDYDRAVEEEKRVLRERIGLQELAHEEWDVIQIAKDDASTSLCRLCYYWSSSTRNIPAGNNNWGPSVLQIKQAGEYELAAHVTSQDAALDIEDAVSDVESCSSDGDLVEQVEAVAFHNEYLNDDPVFDSEYLHDLEPVELSRKRRRTDDCYTT</sequence>
<reference evidence="1 2" key="1">
    <citation type="journal article" date="2016" name="Mol. Biol. Evol.">
        <title>Comparative Genomics of Early-Diverging Mushroom-Forming Fungi Provides Insights into the Origins of Lignocellulose Decay Capabilities.</title>
        <authorList>
            <person name="Nagy L.G."/>
            <person name="Riley R."/>
            <person name="Tritt A."/>
            <person name="Adam C."/>
            <person name="Daum C."/>
            <person name="Floudas D."/>
            <person name="Sun H."/>
            <person name="Yadav J.S."/>
            <person name="Pangilinan J."/>
            <person name="Larsson K.H."/>
            <person name="Matsuura K."/>
            <person name="Barry K."/>
            <person name="Labutti K."/>
            <person name="Kuo R."/>
            <person name="Ohm R.A."/>
            <person name="Bhattacharya S.S."/>
            <person name="Shirouzu T."/>
            <person name="Yoshinaga Y."/>
            <person name="Martin F.M."/>
            <person name="Grigoriev I.V."/>
            <person name="Hibbett D.S."/>
        </authorList>
    </citation>
    <scope>NUCLEOTIDE SEQUENCE [LARGE SCALE GENOMIC DNA]</scope>
    <source>
        <strain evidence="1 2">CBS 109695</strain>
    </source>
</reference>
<gene>
    <name evidence="1" type="ORF">FIBSPDRAFT_753018</name>
</gene>
<proteinExistence type="predicted"/>
<name>A0A166CH33_9AGAM</name>
<dbReference type="Proteomes" id="UP000076532">
    <property type="component" value="Unassembled WGS sequence"/>
</dbReference>
<dbReference type="EMBL" id="KV417629">
    <property type="protein sequence ID" value="KZP13651.1"/>
    <property type="molecule type" value="Genomic_DNA"/>
</dbReference>
<dbReference type="OrthoDB" id="3259165at2759"/>
<keyword evidence="2" id="KW-1185">Reference proteome</keyword>
<organism evidence="1 2">
    <name type="scientific">Athelia psychrophila</name>
    <dbReference type="NCBI Taxonomy" id="1759441"/>
    <lineage>
        <taxon>Eukaryota</taxon>
        <taxon>Fungi</taxon>
        <taxon>Dikarya</taxon>
        <taxon>Basidiomycota</taxon>
        <taxon>Agaricomycotina</taxon>
        <taxon>Agaricomycetes</taxon>
        <taxon>Agaricomycetidae</taxon>
        <taxon>Atheliales</taxon>
        <taxon>Atheliaceae</taxon>
        <taxon>Athelia</taxon>
    </lineage>
</organism>
<accession>A0A166CH33</accession>
<evidence type="ECO:0000313" key="2">
    <source>
        <dbReference type="Proteomes" id="UP000076532"/>
    </source>
</evidence>
<protein>
    <submittedName>
        <fullName evidence="1">Uncharacterized protein</fullName>
    </submittedName>
</protein>
<evidence type="ECO:0000313" key="1">
    <source>
        <dbReference type="EMBL" id="KZP13651.1"/>
    </source>
</evidence>
<dbReference type="STRING" id="436010.A0A166CH33"/>
<dbReference type="AlphaFoldDB" id="A0A166CH33"/>